<evidence type="ECO:0000313" key="11">
    <source>
        <dbReference type="Proteomes" id="UP000255093"/>
    </source>
</evidence>
<reference evidence="4 14" key="4">
    <citation type="submission" date="2019-12" db="EMBL/GenBank/DDBJ databases">
        <authorList>
            <consortium name="NARMS: The National Antimicrobial Resistance Monitoring System"/>
        </authorList>
    </citation>
    <scope>NUCLEOTIDE SEQUENCE [LARGE SCALE GENOMIC DNA]</scope>
    <source>
        <strain evidence="4 14">CVM N19EC0596</strain>
    </source>
</reference>
<dbReference type="Proteomes" id="UP000254877">
    <property type="component" value="Unassembled WGS sequence"/>
</dbReference>
<dbReference type="Proteomes" id="UP000537181">
    <property type="component" value="Unassembled WGS sequence"/>
</dbReference>
<evidence type="ECO:0000313" key="14">
    <source>
        <dbReference type="Proteomes" id="UP000537181"/>
    </source>
</evidence>
<dbReference type="Proteomes" id="UP000523388">
    <property type="component" value="Unassembled WGS sequence"/>
</dbReference>
<reference evidence="2 12" key="2">
    <citation type="submission" date="2018-08" db="EMBL/GenBank/DDBJ databases">
        <title>Complete genome sequencing and genomic characterization of five Escherichia coli strains co-producing MCR-1 and ESBLs from different origins in China.</title>
        <authorList>
            <person name="Bai L."/>
        </authorList>
    </citation>
    <scope>NUCLEOTIDE SEQUENCE [LARGE SCALE GENOMIC DNA]</scope>
    <source>
        <strain evidence="12">cq9</strain>
        <strain evidence="2">Cq9</strain>
    </source>
</reference>
<evidence type="ECO:0000313" key="2">
    <source>
        <dbReference type="EMBL" id="AXO08393.1"/>
    </source>
</evidence>
<dbReference type="Pfam" id="PF04606">
    <property type="entry name" value="Ogr_Delta"/>
    <property type="match status" value="2"/>
</dbReference>
<reference evidence="5 13" key="3">
    <citation type="submission" date="2018-08" db="EMBL/GenBank/DDBJ databases">
        <authorList>
            <consortium name="GenomeTrakr network: Whole genome sequencing for foodborne pathogen traceback"/>
        </authorList>
    </citation>
    <scope>NUCLEOTIDE SEQUENCE</scope>
    <source>
        <strain evidence="3 13">AZ-TG102963</strain>
        <strain evidence="5">NC_STEC178</strain>
    </source>
</reference>
<dbReference type="EMBL" id="UGAB01000002">
    <property type="protein sequence ID" value="STF40927.1"/>
    <property type="molecule type" value="Genomic_DNA"/>
</dbReference>
<dbReference type="EMBL" id="UGGJ01000004">
    <property type="protein sequence ID" value="STN84196.1"/>
    <property type="molecule type" value="Genomic_DNA"/>
</dbReference>
<evidence type="ECO:0000313" key="13">
    <source>
        <dbReference type="Proteomes" id="UP000523388"/>
    </source>
</evidence>
<protein>
    <submittedName>
        <fullName evidence="5">Transactivation protein</fullName>
    </submittedName>
    <submittedName>
        <fullName evidence="6">Transcriptional activator Ogr/delta</fullName>
    </submittedName>
</protein>
<sequence length="166" mass="19041">MIYCPSCGHVAHTRRAHFMDDGTKIMIAQCRNIYCSATFEASESFFSDCKDSGMEYISGKQRYRDSLTSASGSMKRPKRMLVTGYCCRRCKGLALSRTSRRLSQEVTERFYVCTDPGCGLVFKTLQTINRFIVRPVTPDELAERLHEKQELPPVRLKTQSYSLRLE</sequence>
<evidence type="ECO:0000259" key="1">
    <source>
        <dbReference type="Pfam" id="PF04606"/>
    </source>
</evidence>
<evidence type="ECO:0000313" key="8">
    <source>
        <dbReference type="EMBL" id="STN84196.1"/>
    </source>
</evidence>
<dbReference type="EMBL" id="UGBW01000003">
    <property type="protein sequence ID" value="STH81281.1"/>
    <property type="molecule type" value="Genomic_DNA"/>
</dbReference>
<evidence type="ECO:0000313" key="9">
    <source>
        <dbReference type="Proteomes" id="UP000254460"/>
    </source>
</evidence>
<dbReference type="Proteomes" id="UP000254460">
    <property type="component" value="Unassembled WGS sequence"/>
</dbReference>
<dbReference type="EMBL" id="AAVQAW010000032">
    <property type="protein sequence ID" value="EGD0650999.1"/>
    <property type="molecule type" value="Genomic_DNA"/>
</dbReference>
<dbReference type="Proteomes" id="UP000630371">
    <property type="component" value="Unassembled WGS sequence"/>
</dbReference>
<dbReference type="EMBL" id="AASCJS010000035">
    <property type="protein sequence ID" value="EFA9847869.1"/>
    <property type="molecule type" value="Genomic_DNA"/>
</dbReference>
<proteinExistence type="predicted"/>
<evidence type="ECO:0000313" key="15">
    <source>
        <dbReference type="Proteomes" id="UP000630371"/>
    </source>
</evidence>
<feature type="domain" description="Zinc finger Ogr/Delta-type" evidence="1">
    <location>
        <begin position="87"/>
        <end position="132"/>
    </location>
</feature>
<evidence type="ECO:0000313" key="6">
    <source>
        <dbReference type="EMBL" id="STF40927.1"/>
    </source>
</evidence>
<evidence type="ECO:0000313" key="10">
    <source>
        <dbReference type="Proteomes" id="UP000254877"/>
    </source>
</evidence>
<dbReference type="Proteomes" id="UP000256244">
    <property type="component" value="Chromosome"/>
</dbReference>
<evidence type="ECO:0000313" key="12">
    <source>
        <dbReference type="Proteomes" id="UP000256244"/>
    </source>
</evidence>
<evidence type="ECO:0000313" key="4">
    <source>
        <dbReference type="EMBL" id="EFH6163482.1"/>
    </source>
</evidence>
<dbReference type="EMBL" id="AASWKX010000001">
    <property type="protein sequence ID" value="EFH6163482.1"/>
    <property type="molecule type" value="Genomic_DNA"/>
</dbReference>
<feature type="domain" description="Zinc finger Ogr/Delta-type" evidence="1">
    <location>
        <begin position="4"/>
        <end position="45"/>
    </location>
</feature>
<dbReference type="AlphaFoldDB" id="A0A023LKE4"/>
<evidence type="ECO:0000313" key="7">
    <source>
        <dbReference type="EMBL" id="STH81281.1"/>
    </source>
</evidence>
<reference evidence="9 10" key="1">
    <citation type="submission" date="2018-06" db="EMBL/GenBank/DDBJ databases">
        <authorList>
            <consortium name="Pathogen Informatics"/>
            <person name="Doyle S."/>
        </authorList>
    </citation>
    <scope>NUCLEOTIDE SEQUENCE [LARGE SCALE GENOMIC DNA]</scope>
    <source>
        <strain evidence="6 10">NCTC7928</strain>
        <strain evidence="7 11">NCTC8621</strain>
        <strain evidence="8 9">NCTC9706</strain>
    </source>
</reference>
<dbReference type="InterPro" id="IPR007684">
    <property type="entry name" value="Znf_Ogr/Delta"/>
</dbReference>
<gene>
    <name evidence="5" type="ORF">B6R31_004767</name>
    <name evidence="3" type="ORF">C1Q91_004337</name>
    <name evidence="2" type="ORF">DS732_19630</name>
    <name evidence="4" type="ORF">GAJ12_00165</name>
    <name evidence="6" type="ORF">NCTC7928_01506</name>
    <name evidence="7" type="ORF">NCTC8621_01197</name>
    <name evidence="8" type="ORF">NCTC9706_01186</name>
</gene>
<evidence type="ECO:0000313" key="3">
    <source>
        <dbReference type="EMBL" id="EFA9847869.1"/>
    </source>
</evidence>
<name>A0A023LKE4_ECOLX</name>
<evidence type="ECO:0000313" key="5">
    <source>
        <dbReference type="EMBL" id="EGD0650999.1"/>
    </source>
</evidence>
<organism evidence="5 15">
    <name type="scientific">Escherichia coli</name>
    <dbReference type="NCBI Taxonomy" id="562"/>
    <lineage>
        <taxon>Bacteria</taxon>
        <taxon>Pseudomonadati</taxon>
        <taxon>Pseudomonadota</taxon>
        <taxon>Gammaproteobacteria</taxon>
        <taxon>Enterobacterales</taxon>
        <taxon>Enterobacteriaceae</taxon>
        <taxon>Escherichia</taxon>
    </lineage>
</organism>
<dbReference type="Proteomes" id="UP000255093">
    <property type="component" value="Unassembled WGS sequence"/>
</dbReference>
<dbReference type="RefSeq" id="WP_000638628.1">
    <property type="nucleotide sequence ID" value="NZ_AP021894.1"/>
</dbReference>
<dbReference type="EMBL" id="CP031546">
    <property type="protein sequence ID" value="AXO08393.1"/>
    <property type="molecule type" value="Genomic_DNA"/>
</dbReference>
<accession>A0A023LKE4</accession>